<dbReference type="InterPro" id="IPR027864">
    <property type="entry name" value="DUF4597"/>
</dbReference>
<feature type="compositionally biased region" description="Low complexity" evidence="1">
    <location>
        <begin position="1"/>
        <end position="13"/>
    </location>
</feature>
<feature type="region of interest" description="Disordered" evidence="1">
    <location>
        <begin position="30"/>
        <end position="56"/>
    </location>
</feature>
<dbReference type="PANTHER" id="PTHR37455:SF1">
    <property type="entry name" value="SIMILAR TO 1190005I06RIK PROTEIN"/>
    <property type="match status" value="1"/>
</dbReference>
<feature type="compositionally biased region" description="Basic and acidic residues" evidence="1">
    <location>
        <begin position="42"/>
        <end position="56"/>
    </location>
</feature>
<feature type="region of interest" description="Disordered" evidence="1">
    <location>
        <begin position="1"/>
        <end position="20"/>
    </location>
</feature>
<dbReference type="PANTHER" id="PTHR37455">
    <property type="entry name" value="GENE, 27021-RELATED"/>
    <property type="match status" value="1"/>
</dbReference>
<dbReference type="EMBL" id="JAHGAV010000003">
    <property type="protein sequence ID" value="KAG6940712.1"/>
    <property type="molecule type" value="Genomic_DNA"/>
</dbReference>
<sequence>LSGFKSCVSSGSSQTPVVNSKHLRVPAIIITPPTPTGMTLSRDARRPGEDPPRNNC</sequence>
<evidence type="ECO:0000313" key="3">
    <source>
        <dbReference type="Proteomes" id="UP000765507"/>
    </source>
</evidence>
<keyword evidence="3" id="KW-1185">Reference proteome</keyword>
<evidence type="ECO:0000313" key="2">
    <source>
        <dbReference type="EMBL" id="KAG6940712.1"/>
    </source>
</evidence>
<comment type="caution">
    <text evidence="2">The sequence shown here is derived from an EMBL/GenBank/DDBJ whole genome shotgun (WGS) entry which is preliminary data.</text>
</comment>
<dbReference type="Pfam" id="PF15366">
    <property type="entry name" value="DUF4597"/>
    <property type="match status" value="1"/>
</dbReference>
<name>A0A8T1TGW1_CHESE</name>
<gene>
    <name evidence="2" type="ORF">G0U57_014060</name>
</gene>
<evidence type="ECO:0000256" key="1">
    <source>
        <dbReference type="SAM" id="MobiDB-lite"/>
    </source>
</evidence>
<protein>
    <submittedName>
        <fullName evidence="2">Uncharacterized protein</fullName>
    </submittedName>
</protein>
<proteinExistence type="predicted"/>
<reference evidence="2 3" key="1">
    <citation type="journal article" date="2020" name="G3 (Bethesda)">
        <title>Draft Genome of the Common Snapping Turtle, Chelydra serpentina, a Model for Phenotypic Plasticity in Reptiles.</title>
        <authorList>
            <person name="Das D."/>
            <person name="Singh S.K."/>
            <person name="Bierstedt J."/>
            <person name="Erickson A."/>
            <person name="Galli G.L.J."/>
            <person name="Crossley D.A. 2nd"/>
            <person name="Rhen T."/>
        </authorList>
    </citation>
    <scope>NUCLEOTIDE SEQUENCE [LARGE SCALE GENOMIC DNA]</scope>
    <source>
        <strain evidence="2">KW</strain>
    </source>
</reference>
<accession>A0A8T1TGW1</accession>
<dbReference type="AlphaFoldDB" id="A0A8T1TGW1"/>
<feature type="non-terminal residue" evidence="2">
    <location>
        <position position="1"/>
    </location>
</feature>
<organism evidence="2 3">
    <name type="scientific">Chelydra serpentina</name>
    <name type="common">Snapping turtle</name>
    <name type="synonym">Testudo serpentina</name>
    <dbReference type="NCBI Taxonomy" id="8475"/>
    <lineage>
        <taxon>Eukaryota</taxon>
        <taxon>Metazoa</taxon>
        <taxon>Chordata</taxon>
        <taxon>Craniata</taxon>
        <taxon>Vertebrata</taxon>
        <taxon>Euteleostomi</taxon>
        <taxon>Archelosauria</taxon>
        <taxon>Testudinata</taxon>
        <taxon>Testudines</taxon>
        <taxon>Cryptodira</taxon>
        <taxon>Durocryptodira</taxon>
        <taxon>Americhelydia</taxon>
        <taxon>Chelydroidea</taxon>
        <taxon>Chelydridae</taxon>
        <taxon>Chelydra</taxon>
    </lineage>
</organism>
<dbReference type="Proteomes" id="UP000765507">
    <property type="component" value="Unassembled WGS sequence"/>
</dbReference>